<dbReference type="OrthoDB" id="5402478at2"/>
<dbReference type="Pfam" id="PF10604">
    <property type="entry name" value="Polyketide_cyc2"/>
    <property type="match status" value="1"/>
</dbReference>
<organism evidence="1 2">
    <name type="scientific">Cylindrospermum stagnale PCC 7417</name>
    <dbReference type="NCBI Taxonomy" id="56107"/>
    <lineage>
        <taxon>Bacteria</taxon>
        <taxon>Bacillati</taxon>
        <taxon>Cyanobacteriota</taxon>
        <taxon>Cyanophyceae</taxon>
        <taxon>Nostocales</taxon>
        <taxon>Nostocaceae</taxon>
        <taxon>Cylindrospermum</taxon>
    </lineage>
</organism>
<dbReference type="SUPFAM" id="SSF55961">
    <property type="entry name" value="Bet v1-like"/>
    <property type="match status" value="1"/>
</dbReference>
<keyword evidence="2" id="KW-1185">Reference proteome</keyword>
<proteinExistence type="predicted"/>
<dbReference type="KEGG" id="csg:Cylst_5150"/>
<dbReference type="STRING" id="56107.Cylst_5150"/>
<dbReference type="AlphaFoldDB" id="K9X417"/>
<dbReference type="CDD" id="cd07824">
    <property type="entry name" value="SRPBCC_6"/>
    <property type="match status" value="1"/>
</dbReference>
<dbReference type="InterPro" id="IPR023393">
    <property type="entry name" value="START-like_dom_sf"/>
</dbReference>
<accession>K9X417</accession>
<name>K9X417_9NOST</name>
<dbReference type="RefSeq" id="WP_015210428.1">
    <property type="nucleotide sequence ID" value="NC_019757.1"/>
</dbReference>
<evidence type="ECO:0000313" key="2">
    <source>
        <dbReference type="Proteomes" id="UP000010475"/>
    </source>
</evidence>
<dbReference type="eggNOG" id="COG3832">
    <property type="taxonomic scope" value="Bacteria"/>
</dbReference>
<dbReference type="InterPro" id="IPR019587">
    <property type="entry name" value="Polyketide_cyclase/dehydratase"/>
</dbReference>
<protein>
    <submittedName>
        <fullName evidence="1">Polyketide cyclase / dehydrase and lipid transport</fullName>
    </submittedName>
</protein>
<evidence type="ECO:0000313" key="1">
    <source>
        <dbReference type="EMBL" id="AFZ27193.1"/>
    </source>
</evidence>
<dbReference type="EMBL" id="CP003642">
    <property type="protein sequence ID" value="AFZ27193.1"/>
    <property type="molecule type" value="Genomic_DNA"/>
</dbReference>
<dbReference type="Gene3D" id="3.30.530.20">
    <property type="match status" value="1"/>
</dbReference>
<gene>
    <name evidence="1" type="ORF">Cylst_5150</name>
</gene>
<dbReference type="HOGENOM" id="CLU_114455_0_0_3"/>
<reference evidence="1 2" key="1">
    <citation type="submission" date="2012-06" db="EMBL/GenBank/DDBJ databases">
        <title>Finished chromosome of genome of Cylindrospermum stagnale PCC 7417.</title>
        <authorList>
            <consortium name="US DOE Joint Genome Institute"/>
            <person name="Gugger M."/>
            <person name="Coursin T."/>
            <person name="Rippka R."/>
            <person name="Tandeau De Marsac N."/>
            <person name="Huntemann M."/>
            <person name="Wei C.-L."/>
            <person name="Han J."/>
            <person name="Detter J.C."/>
            <person name="Han C."/>
            <person name="Tapia R."/>
            <person name="Chen A."/>
            <person name="Kyrpides N."/>
            <person name="Mavromatis K."/>
            <person name="Markowitz V."/>
            <person name="Szeto E."/>
            <person name="Ivanova N."/>
            <person name="Pagani I."/>
            <person name="Pati A."/>
            <person name="Goodwin L."/>
            <person name="Nordberg H.P."/>
            <person name="Cantor M.N."/>
            <person name="Hua S.X."/>
            <person name="Woyke T."/>
            <person name="Kerfeld C.A."/>
        </authorList>
    </citation>
    <scope>NUCLEOTIDE SEQUENCE [LARGE SCALE GENOMIC DNA]</scope>
    <source>
        <strain evidence="1 2">PCC 7417</strain>
    </source>
</reference>
<dbReference type="Proteomes" id="UP000010475">
    <property type="component" value="Chromosome"/>
</dbReference>
<sequence>MTDYCFVTTWVIDAPIERVWEEIIHSERWTNWWKYVESVVDTEPSEDSGTEKIQRITWTTPLFYKLVFDTQLTRIEPPNLLALVAKGDVDGVGLWELESVEQGTLVRYTWKVKTTKVWMNILAVFIKPLMEWNHNTIMQQGGEALAQLLDTRLIASEAGNIKPDID</sequence>